<reference evidence="2" key="1">
    <citation type="submission" date="2020-08" db="EMBL/GenBank/DDBJ databases">
        <title>Genome public.</title>
        <authorList>
            <person name="Liu C."/>
            <person name="Sun Q."/>
        </authorList>
    </citation>
    <scope>NUCLEOTIDE SEQUENCE</scope>
    <source>
        <strain evidence="2">NSJ-44</strain>
    </source>
</reference>
<keyword evidence="3" id="KW-1185">Reference proteome</keyword>
<dbReference type="RefSeq" id="WP_249284184.1">
    <property type="nucleotide sequence ID" value="NZ_JACRSO010000001.1"/>
</dbReference>
<dbReference type="Pfam" id="PF12674">
    <property type="entry name" value="Zn_ribbon_2"/>
    <property type="match status" value="1"/>
</dbReference>
<evidence type="ECO:0000313" key="3">
    <source>
        <dbReference type="Proteomes" id="UP000654279"/>
    </source>
</evidence>
<protein>
    <submittedName>
        <fullName evidence="2">Zinc ribbon domain-containing protein</fullName>
    </submittedName>
</protein>
<evidence type="ECO:0000313" key="2">
    <source>
        <dbReference type="EMBL" id="MBC8528139.1"/>
    </source>
</evidence>
<sequence length="88" mass="10117">MQERYCQCCGMPLGQGEEMLGNEADGRKNQDYCKYCYVDGSFTADCTMDEMIEFCVSPMVASNPGMNEDAAREAMRAYFPKLKRWRKD</sequence>
<evidence type="ECO:0000259" key="1">
    <source>
        <dbReference type="Pfam" id="PF12674"/>
    </source>
</evidence>
<name>A0A926HL57_9FIRM</name>
<feature type="domain" description="Putative zinc ribbon" evidence="1">
    <location>
        <begin position="5"/>
        <end position="86"/>
    </location>
</feature>
<dbReference type="InterPro" id="IPR025868">
    <property type="entry name" value="Zn_ribbon_dom_put"/>
</dbReference>
<organism evidence="2 3">
    <name type="scientific">Luoshenia tenuis</name>
    <dbReference type="NCBI Taxonomy" id="2763654"/>
    <lineage>
        <taxon>Bacteria</taxon>
        <taxon>Bacillati</taxon>
        <taxon>Bacillota</taxon>
        <taxon>Clostridia</taxon>
        <taxon>Christensenellales</taxon>
        <taxon>Christensenellaceae</taxon>
        <taxon>Luoshenia</taxon>
    </lineage>
</organism>
<dbReference type="Proteomes" id="UP000654279">
    <property type="component" value="Unassembled WGS sequence"/>
</dbReference>
<comment type="caution">
    <text evidence="2">The sequence shown here is derived from an EMBL/GenBank/DDBJ whole genome shotgun (WGS) entry which is preliminary data.</text>
</comment>
<dbReference type="AlphaFoldDB" id="A0A926HL57"/>
<dbReference type="EMBL" id="JACRSO010000001">
    <property type="protein sequence ID" value="MBC8528139.1"/>
    <property type="molecule type" value="Genomic_DNA"/>
</dbReference>
<accession>A0A926HL57</accession>
<proteinExistence type="predicted"/>
<gene>
    <name evidence="2" type="ORF">H8699_01625</name>
</gene>